<dbReference type="PIRSF" id="PIRSF009467">
    <property type="entry name" value="Ureas_acces_UreF"/>
    <property type="match status" value="1"/>
</dbReference>
<keyword evidence="2" id="KW-0143">Chaperone</keyword>
<reference evidence="4 5" key="1">
    <citation type="journal article" date="2018" name="Nat. Ecol. Evol.">
        <title>Pezizomycetes genomes reveal the molecular basis of ectomycorrhizal truffle lifestyle.</title>
        <authorList>
            <person name="Murat C."/>
            <person name="Payen T."/>
            <person name="Noel B."/>
            <person name="Kuo A."/>
            <person name="Morin E."/>
            <person name="Chen J."/>
            <person name="Kohler A."/>
            <person name="Krizsan K."/>
            <person name="Balestrini R."/>
            <person name="Da Silva C."/>
            <person name="Montanini B."/>
            <person name="Hainaut M."/>
            <person name="Levati E."/>
            <person name="Barry K.W."/>
            <person name="Belfiori B."/>
            <person name="Cichocki N."/>
            <person name="Clum A."/>
            <person name="Dockter R.B."/>
            <person name="Fauchery L."/>
            <person name="Guy J."/>
            <person name="Iotti M."/>
            <person name="Le Tacon F."/>
            <person name="Lindquist E.A."/>
            <person name="Lipzen A."/>
            <person name="Malagnac F."/>
            <person name="Mello A."/>
            <person name="Molinier V."/>
            <person name="Miyauchi S."/>
            <person name="Poulain J."/>
            <person name="Riccioni C."/>
            <person name="Rubini A."/>
            <person name="Sitrit Y."/>
            <person name="Splivallo R."/>
            <person name="Traeger S."/>
            <person name="Wang M."/>
            <person name="Zifcakova L."/>
            <person name="Wipf D."/>
            <person name="Zambonelli A."/>
            <person name="Paolocci F."/>
            <person name="Nowrousian M."/>
            <person name="Ottonello S."/>
            <person name="Baldrian P."/>
            <person name="Spatafora J.W."/>
            <person name="Henrissat B."/>
            <person name="Nagy L.G."/>
            <person name="Aury J.M."/>
            <person name="Wincker P."/>
            <person name="Grigoriev I.V."/>
            <person name="Bonfante P."/>
            <person name="Martin F.M."/>
        </authorList>
    </citation>
    <scope>NUCLEOTIDE SEQUENCE [LARGE SCALE GENOMIC DNA]</scope>
    <source>
        <strain evidence="4 5">ATCC MYA-4762</strain>
    </source>
</reference>
<dbReference type="InParanoid" id="A0A3N4LQX0"/>
<evidence type="ECO:0000256" key="2">
    <source>
        <dbReference type="ARBA" id="ARBA00023186"/>
    </source>
</evidence>
<accession>A0A3N4LQX0</accession>
<keyword evidence="5" id="KW-1185">Reference proteome</keyword>
<proteinExistence type="inferred from homology"/>
<evidence type="ECO:0000256" key="3">
    <source>
        <dbReference type="ARBA" id="ARBA00046339"/>
    </source>
</evidence>
<dbReference type="OrthoDB" id="2550922at2759"/>
<dbReference type="AlphaFoldDB" id="A0A3N4LQX0"/>
<organism evidence="4 5">
    <name type="scientific">Terfezia boudieri ATCC MYA-4762</name>
    <dbReference type="NCBI Taxonomy" id="1051890"/>
    <lineage>
        <taxon>Eukaryota</taxon>
        <taxon>Fungi</taxon>
        <taxon>Dikarya</taxon>
        <taxon>Ascomycota</taxon>
        <taxon>Pezizomycotina</taxon>
        <taxon>Pezizomycetes</taxon>
        <taxon>Pezizales</taxon>
        <taxon>Pezizaceae</taxon>
        <taxon>Terfezia</taxon>
    </lineage>
</organism>
<keyword evidence="1" id="KW-0996">Nickel insertion</keyword>
<evidence type="ECO:0000313" key="4">
    <source>
        <dbReference type="EMBL" id="RPB25327.1"/>
    </source>
</evidence>
<evidence type="ECO:0000313" key="5">
    <source>
        <dbReference type="Proteomes" id="UP000267821"/>
    </source>
</evidence>
<dbReference type="InterPro" id="IPR038277">
    <property type="entry name" value="UreF_sf"/>
</dbReference>
<dbReference type="GO" id="GO:0016151">
    <property type="term" value="F:nickel cation binding"/>
    <property type="evidence" value="ECO:0007669"/>
    <property type="project" value="InterPro"/>
</dbReference>
<dbReference type="HAMAP" id="MF_01385">
    <property type="entry name" value="UreF"/>
    <property type="match status" value="1"/>
</dbReference>
<dbReference type="InterPro" id="IPR002639">
    <property type="entry name" value="UreF"/>
</dbReference>
<dbReference type="Gene3D" id="1.10.4190.10">
    <property type="entry name" value="Urease accessory protein UreF"/>
    <property type="match status" value="1"/>
</dbReference>
<protein>
    <submittedName>
        <fullName evidence="4">Urease accessory protein UreF</fullName>
    </submittedName>
</protein>
<dbReference type="EMBL" id="ML121538">
    <property type="protein sequence ID" value="RPB25327.1"/>
    <property type="molecule type" value="Genomic_DNA"/>
</dbReference>
<dbReference type="Proteomes" id="UP000267821">
    <property type="component" value="Unassembled WGS sequence"/>
</dbReference>
<gene>
    <name evidence="4" type="ORF">L211DRAFT_856829</name>
</gene>
<dbReference type="STRING" id="1051890.A0A3N4LQX0"/>
<evidence type="ECO:0000256" key="1">
    <source>
        <dbReference type="ARBA" id="ARBA00022988"/>
    </source>
</evidence>
<sequence>MGAGARETLNPSLHLLVLSDSALPLGSFAFSSGLESFLTHSTPQKPSTTLLRRFLSLSLSSLSTTTLPFITAAYNIPNLPTHTTTYSAISSILHLSDTFDATTTCPVLRRASTTQGKALLSVWEKSLRPPPQSMPPSLVDLPALITSYRHQSGNDNPPHLPIAWALISLSSNLTLHQTTFVFLLNHTKALLSAAVRLNLIGPYVAQRILAAPETLEVVQRAQETGLRVGVEEAGQTVPILDLYQGRHELLYSRVFNS</sequence>
<comment type="similarity">
    <text evidence="3">Belongs to the UreF family.</text>
</comment>
<dbReference type="Pfam" id="PF01730">
    <property type="entry name" value="UreF"/>
    <property type="match status" value="1"/>
</dbReference>
<dbReference type="PANTHER" id="PTHR33620:SF1">
    <property type="entry name" value="UREASE ACCESSORY PROTEIN F"/>
    <property type="match status" value="1"/>
</dbReference>
<name>A0A3N4LQX0_9PEZI</name>
<dbReference type="PANTHER" id="PTHR33620">
    <property type="entry name" value="UREASE ACCESSORY PROTEIN F"/>
    <property type="match status" value="1"/>
</dbReference>